<proteinExistence type="predicted"/>
<sequence>MESVGSTEEKQTNGSYHASFDIGNPCTSLVNSMEEGVESLSPISLECSIYRVPNRLRHGNERVYTYKSHIVSIGPFHYGKESLRAMEEQNLRYLKAFIERTVKSMGFYIQVVREKEARLCGYYSDTIQFNSEQFVKIILLDAAFIIEVLLRFYFKTGRNLNVTILYKPWVIRDVSADMVLLENQLSFFILQHHYDAGKKMQHEQRLASINELSIYFFKIVVYNLKGTEDHKLELLHSPRIEHFVELIRYLYIPSKK</sequence>
<keyword evidence="2" id="KW-1185">Reference proteome</keyword>
<dbReference type="Pfam" id="PF03140">
    <property type="entry name" value="DUF247"/>
    <property type="match status" value="1"/>
</dbReference>
<protein>
    <submittedName>
        <fullName evidence="1">Uncharacterized protein</fullName>
    </submittedName>
</protein>
<dbReference type="AlphaFoldDB" id="A0A6A1VU29"/>
<dbReference type="OrthoDB" id="672127at2759"/>
<reference evidence="1 2" key="1">
    <citation type="journal article" date="2019" name="Plant Biotechnol. J.">
        <title>The red bayberry genome and genetic basis of sex determination.</title>
        <authorList>
            <person name="Jia H.M."/>
            <person name="Jia H.J."/>
            <person name="Cai Q.L."/>
            <person name="Wang Y."/>
            <person name="Zhao H.B."/>
            <person name="Yang W.F."/>
            <person name="Wang G.Y."/>
            <person name="Li Y.H."/>
            <person name="Zhan D.L."/>
            <person name="Shen Y.T."/>
            <person name="Niu Q.F."/>
            <person name="Chang L."/>
            <person name="Qiu J."/>
            <person name="Zhao L."/>
            <person name="Xie H.B."/>
            <person name="Fu W.Y."/>
            <person name="Jin J."/>
            <person name="Li X.W."/>
            <person name="Jiao Y."/>
            <person name="Zhou C.C."/>
            <person name="Tu T."/>
            <person name="Chai C.Y."/>
            <person name="Gao J.L."/>
            <person name="Fan L.J."/>
            <person name="van de Weg E."/>
            <person name="Wang J.Y."/>
            <person name="Gao Z.S."/>
        </authorList>
    </citation>
    <scope>NUCLEOTIDE SEQUENCE [LARGE SCALE GENOMIC DNA]</scope>
    <source>
        <tissue evidence="1">Leaves</tissue>
    </source>
</reference>
<dbReference type="InterPro" id="IPR004158">
    <property type="entry name" value="DUF247_pln"/>
</dbReference>
<evidence type="ECO:0000313" key="1">
    <source>
        <dbReference type="EMBL" id="KAB1216205.1"/>
    </source>
</evidence>
<evidence type="ECO:0000313" key="2">
    <source>
        <dbReference type="Proteomes" id="UP000516437"/>
    </source>
</evidence>
<dbReference type="Proteomes" id="UP000516437">
    <property type="component" value="Chromosome 4"/>
</dbReference>
<gene>
    <name evidence="1" type="ORF">CJ030_MR4G029064</name>
</gene>
<dbReference type="PANTHER" id="PTHR31170">
    <property type="entry name" value="BNAC04G53230D PROTEIN"/>
    <property type="match status" value="1"/>
</dbReference>
<organism evidence="1 2">
    <name type="scientific">Morella rubra</name>
    <name type="common">Chinese bayberry</name>
    <dbReference type="NCBI Taxonomy" id="262757"/>
    <lineage>
        <taxon>Eukaryota</taxon>
        <taxon>Viridiplantae</taxon>
        <taxon>Streptophyta</taxon>
        <taxon>Embryophyta</taxon>
        <taxon>Tracheophyta</taxon>
        <taxon>Spermatophyta</taxon>
        <taxon>Magnoliopsida</taxon>
        <taxon>eudicotyledons</taxon>
        <taxon>Gunneridae</taxon>
        <taxon>Pentapetalae</taxon>
        <taxon>rosids</taxon>
        <taxon>fabids</taxon>
        <taxon>Fagales</taxon>
        <taxon>Myricaceae</taxon>
        <taxon>Morella</taxon>
    </lineage>
</organism>
<dbReference type="EMBL" id="RXIC02000022">
    <property type="protein sequence ID" value="KAB1216205.1"/>
    <property type="molecule type" value="Genomic_DNA"/>
</dbReference>
<dbReference type="PANTHER" id="PTHR31170:SF17">
    <property type="match status" value="1"/>
</dbReference>
<accession>A0A6A1VU29</accession>
<comment type="caution">
    <text evidence="1">The sequence shown here is derived from an EMBL/GenBank/DDBJ whole genome shotgun (WGS) entry which is preliminary data.</text>
</comment>
<name>A0A6A1VU29_9ROSI</name>